<reference evidence="4 5" key="1">
    <citation type="submission" date="2024-07" db="EMBL/GenBank/DDBJ databases">
        <title>Section-level genome sequencing and comparative genomics of Aspergillus sections Usti and Cavernicolus.</title>
        <authorList>
            <consortium name="Lawrence Berkeley National Laboratory"/>
            <person name="Nybo J.L."/>
            <person name="Vesth T.C."/>
            <person name="Theobald S."/>
            <person name="Frisvad J.C."/>
            <person name="Larsen T.O."/>
            <person name="Kjaerboelling I."/>
            <person name="Rothschild-Mancinelli K."/>
            <person name="Lyhne E.K."/>
            <person name="Kogle M.E."/>
            <person name="Barry K."/>
            <person name="Clum A."/>
            <person name="Na H."/>
            <person name="Ledsgaard L."/>
            <person name="Lin J."/>
            <person name="Lipzen A."/>
            <person name="Kuo A."/>
            <person name="Riley R."/>
            <person name="Mondo S."/>
            <person name="Labutti K."/>
            <person name="Haridas S."/>
            <person name="Pangalinan J."/>
            <person name="Salamov A.A."/>
            <person name="Simmons B.A."/>
            <person name="Magnuson J.K."/>
            <person name="Chen J."/>
            <person name="Drula E."/>
            <person name="Henrissat B."/>
            <person name="Wiebenga A."/>
            <person name="Lubbers R.J."/>
            <person name="Gomes A.C."/>
            <person name="Makela M.R."/>
            <person name="Stajich J."/>
            <person name="Grigoriev I.V."/>
            <person name="Mortensen U.H."/>
            <person name="De Vries R.P."/>
            <person name="Baker S.E."/>
            <person name="Andersen M.R."/>
        </authorList>
    </citation>
    <scope>NUCLEOTIDE SEQUENCE [LARGE SCALE GENOMIC DNA]</scope>
    <source>
        <strain evidence="4 5">CBS 209.92</strain>
    </source>
</reference>
<comment type="caution">
    <text evidence="4">The sequence shown here is derived from an EMBL/GenBank/DDBJ whole genome shotgun (WGS) entry which is preliminary data.</text>
</comment>
<sequence length="211" mass="23201">MELMLTLGINMNRADLYAEGQFYGPALHETAREGYKDLVRLLLDNKANVNHHGGEHGSALQAAAYRGWTDIVQLLLDNGANVGAPGDYNSALVLAAIVGNEDIVRVLLTNGVDINAQDETYGTALRQPHVKGKARLCRTYWIRMRILTRVVAIMAQIYRTACAEGHKYIAKILLEKGANVFLEGEEHGTVLAAAINSRNEEIVHLVRGHMS</sequence>
<organism evidence="4 5">
    <name type="scientific">Aspergillus keveii</name>
    <dbReference type="NCBI Taxonomy" id="714993"/>
    <lineage>
        <taxon>Eukaryota</taxon>
        <taxon>Fungi</taxon>
        <taxon>Dikarya</taxon>
        <taxon>Ascomycota</taxon>
        <taxon>Pezizomycotina</taxon>
        <taxon>Eurotiomycetes</taxon>
        <taxon>Eurotiomycetidae</taxon>
        <taxon>Eurotiales</taxon>
        <taxon>Aspergillaceae</taxon>
        <taxon>Aspergillus</taxon>
        <taxon>Aspergillus subgen. Nidulantes</taxon>
    </lineage>
</organism>
<dbReference type="InterPro" id="IPR036770">
    <property type="entry name" value="Ankyrin_rpt-contain_sf"/>
</dbReference>
<keyword evidence="5" id="KW-1185">Reference proteome</keyword>
<dbReference type="SMART" id="SM00248">
    <property type="entry name" value="ANK"/>
    <property type="match status" value="4"/>
</dbReference>
<feature type="repeat" description="ANK" evidence="3">
    <location>
        <begin position="87"/>
        <end position="119"/>
    </location>
</feature>
<keyword evidence="2 3" id="KW-0040">ANK repeat</keyword>
<evidence type="ECO:0000256" key="2">
    <source>
        <dbReference type="ARBA" id="ARBA00023043"/>
    </source>
</evidence>
<evidence type="ECO:0000256" key="3">
    <source>
        <dbReference type="PROSITE-ProRule" id="PRU00023"/>
    </source>
</evidence>
<feature type="repeat" description="ANK" evidence="3">
    <location>
        <begin position="55"/>
        <end position="87"/>
    </location>
</feature>
<evidence type="ECO:0000313" key="4">
    <source>
        <dbReference type="EMBL" id="KAL2782457.1"/>
    </source>
</evidence>
<dbReference type="PANTHER" id="PTHR24198:SF165">
    <property type="entry name" value="ANKYRIN REPEAT-CONTAINING PROTEIN-RELATED"/>
    <property type="match status" value="1"/>
</dbReference>
<evidence type="ECO:0000313" key="5">
    <source>
        <dbReference type="Proteomes" id="UP001610563"/>
    </source>
</evidence>
<dbReference type="PROSITE" id="PS50088">
    <property type="entry name" value="ANK_REPEAT"/>
    <property type="match status" value="2"/>
</dbReference>
<dbReference type="Proteomes" id="UP001610563">
    <property type="component" value="Unassembled WGS sequence"/>
</dbReference>
<name>A0ABR4FH70_9EURO</name>
<dbReference type="InterPro" id="IPR002110">
    <property type="entry name" value="Ankyrin_rpt"/>
</dbReference>
<dbReference type="SUPFAM" id="SSF48403">
    <property type="entry name" value="Ankyrin repeat"/>
    <property type="match status" value="1"/>
</dbReference>
<protein>
    <submittedName>
        <fullName evidence="4">Ankyrin repeat-containing domain protein</fullName>
    </submittedName>
</protein>
<dbReference type="PANTHER" id="PTHR24198">
    <property type="entry name" value="ANKYRIN REPEAT AND PROTEIN KINASE DOMAIN-CONTAINING PROTEIN"/>
    <property type="match status" value="1"/>
</dbReference>
<dbReference type="Gene3D" id="1.25.40.20">
    <property type="entry name" value="Ankyrin repeat-containing domain"/>
    <property type="match status" value="2"/>
</dbReference>
<dbReference type="EMBL" id="JBFTWV010000427">
    <property type="protein sequence ID" value="KAL2782457.1"/>
    <property type="molecule type" value="Genomic_DNA"/>
</dbReference>
<dbReference type="Pfam" id="PF12796">
    <property type="entry name" value="Ank_2"/>
    <property type="match status" value="1"/>
</dbReference>
<proteinExistence type="predicted"/>
<dbReference type="PROSITE" id="PS50297">
    <property type="entry name" value="ANK_REP_REGION"/>
    <property type="match status" value="2"/>
</dbReference>
<evidence type="ECO:0000256" key="1">
    <source>
        <dbReference type="ARBA" id="ARBA00022737"/>
    </source>
</evidence>
<gene>
    <name evidence="4" type="ORF">BJX66DRAFT_320683</name>
</gene>
<accession>A0ABR4FH70</accession>
<keyword evidence="1" id="KW-0677">Repeat</keyword>